<organism evidence="6 7">
    <name type="scientific">Actinoallomurus spadix</name>
    <dbReference type="NCBI Taxonomy" id="79912"/>
    <lineage>
        <taxon>Bacteria</taxon>
        <taxon>Bacillati</taxon>
        <taxon>Actinomycetota</taxon>
        <taxon>Actinomycetes</taxon>
        <taxon>Streptosporangiales</taxon>
        <taxon>Thermomonosporaceae</taxon>
        <taxon>Actinoallomurus</taxon>
    </lineage>
</organism>
<dbReference type="RefSeq" id="WP_289848094.1">
    <property type="nucleotide sequence ID" value="NZ_BAAABM010000066.1"/>
</dbReference>
<dbReference type="PANTHER" id="PTHR30168:SF0">
    <property type="entry name" value="INNER MEMBRANE PROTEIN"/>
    <property type="match status" value="1"/>
</dbReference>
<feature type="compositionally biased region" description="Low complexity" evidence="5">
    <location>
        <begin position="149"/>
        <end position="160"/>
    </location>
</feature>
<keyword evidence="4" id="KW-0472">Membrane</keyword>
<gene>
    <name evidence="6" type="ORF">GCM10010151_66640</name>
</gene>
<keyword evidence="7" id="KW-1185">Reference proteome</keyword>
<reference evidence="7" key="1">
    <citation type="journal article" date="2019" name="Int. J. Syst. Evol. Microbiol.">
        <title>The Global Catalogue of Microorganisms (GCM) 10K type strain sequencing project: providing services to taxonomists for standard genome sequencing and annotation.</title>
        <authorList>
            <consortium name="The Broad Institute Genomics Platform"/>
            <consortium name="The Broad Institute Genome Sequencing Center for Infectious Disease"/>
            <person name="Wu L."/>
            <person name="Ma J."/>
        </authorList>
    </citation>
    <scope>NUCLEOTIDE SEQUENCE [LARGE SCALE GENOMIC DNA]</scope>
    <source>
        <strain evidence="7">JCM 3146</strain>
    </source>
</reference>
<evidence type="ECO:0000256" key="2">
    <source>
        <dbReference type="ARBA" id="ARBA00022692"/>
    </source>
</evidence>
<feature type="region of interest" description="Disordered" evidence="5">
    <location>
        <begin position="141"/>
        <end position="160"/>
    </location>
</feature>
<proteinExistence type="predicted"/>
<accession>A0ABP3HE33</accession>
<feature type="region of interest" description="Disordered" evidence="5">
    <location>
        <begin position="1"/>
        <end position="90"/>
    </location>
</feature>
<keyword evidence="2" id="KW-0812">Transmembrane</keyword>
<feature type="compositionally biased region" description="Gly residues" evidence="5">
    <location>
        <begin position="14"/>
        <end position="71"/>
    </location>
</feature>
<comment type="caution">
    <text evidence="6">The sequence shown here is derived from an EMBL/GenBank/DDBJ whole genome shotgun (WGS) entry which is preliminary data.</text>
</comment>
<evidence type="ECO:0000256" key="3">
    <source>
        <dbReference type="ARBA" id="ARBA00022989"/>
    </source>
</evidence>
<keyword evidence="3" id="KW-1133">Transmembrane helix</keyword>
<dbReference type="EMBL" id="BAAABM010000066">
    <property type="protein sequence ID" value="GAA0367390.1"/>
    <property type="molecule type" value="Genomic_DNA"/>
</dbReference>
<evidence type="ECO:0000313" key="7">
    <source>
        <dbReference type="Proteomes" id="UP001501822"/>
    </source>
</evidence>
<evidence type="ECO:0008006" key="8">
    <source>
        <dbReference type="Google" id="ProtNLM"/>
    </source>
</evidence>
<comment type="subcellular location">
    <subcellularLocation>
        <location evidence="1">Membrane</location>
        <topology evidence="1">Single-pass membrane protein</topology>
    </subcellularLocation>
</comment>
<protein>
    <recommendedName>
        <fullName evidence="8">Metalloprotease</fullName>
    </recommendedName>
</protein>
<sequence length="394" mass="40593">MAGPGSWGPPPRGHGQGHGAGQGYGAGQGHGAPHGHGAPQGYGNPQGYGGPQGYGNPQGYGRPPGHGSGYGPPGPPPGPPRPPYGPGYGRPQYAAPGYGYAPPPRRRGGGGVRAIGVLGLLAIVGVGGAMALKLTSRPAYTPPRPPISAPTAPSQAQTAADSPLYKVGRLPSNGCQGRQITQGDPASFRAFLDATTDCLDKAWGQGFAQAGLKFAAPTRVFWSTAGSSPCGTYPSPGVAAFYCPSNASIYIGVTDAQKAAGGMPVRYNVAYAREVAHEYGHAIQDQTGILEYSQRARSEATGILARNAVTKRSELQAQCLSGVFMGSVKGTFPVTPEQWAVALRDSYERGDDGRPASQRDHGTDAHYRGWVQLGYTHGTTSACNTWAASPSSVN</sequence>
<evidence type="ECO:0000313" key="6">
    <source>
        <dbReference type="EMBL" id="GAA0367390.1"/>
    </source>
</evidence>
<dbReference type="Proteomes" id="UP001501822">
    <property type="component" value="Unassembled WGS sequence"/>
</dbReference>
<dbReference type="InterPro" id="IPR007343">
    <property type="entry name" value="Uncharacterised_pept_Zn_put"/>
</dbReference>
<feature type="compositionally biased region" description="Pro residues" evidence="5">
    <location>
        <begin position="72"/>
        <end position="85"/>
    </location>
</feature>
<dbReference type="PANTHER" id="PTHR30168">
    <property type="entry name" value="PUTATIVE MEMBRANE PROTEIN YPFJ"/>
    <property type="match status" value="1"/>
</dbReference>
<evidence type="ECO:0000256" key="4">
    <source>
        <dbReference type="ARBA" id="ARBA00023136"/>
    </source>
</evidence>
<evidence type="ECO:0000256" key="1">
    <source>
        <dbReference type="ARBA" id="ARBA00004167"/>
    </source>
</evidence>
<name>A0ABP3HE33_9ACTN</name>
<evidence type="ECO:0000256" key="5">
    <source>
        <dbReference type="SAM" id="MobiDB-lite"/>
    </source>
</evidence>
<dbReference type="Pfam" id="PF04228">
    <property type="entry name" value="Zn_peptidase"/>
    <property type="match status" value="1"/>
</dbReference>